<dbReference type="EMBL" id="RJVA01000014">
    <property type="protein sequence ID" value="ROQ90798.1"/>
    <property type="molecule type" value="Genomic_DNA"/>
</dbReference>
<proteinExistence type="predicted"/>
<evidence type="ECO:0000313" key="1">
    <source>
        <dbReference type="EMBL" id="ROQ90798.1"/>
    </source>
</evidence>
<keyword evidence="2" id="KW-1185">Reference proteome</keyword>
<protein>
    <submittedName>
        <fullName evidence="1">Uncharacterized protein</fullName>
    </submittedName>
</protein>
<sequence length="84" mass="9259">MKGSAVNERVQALDFQGRGLWLGDRCPSFKDIARLIRSSQGVLGNAVRRLSAKATFRDGARYNEGIRESKGVRPLTGHGAMRRS</sequence>
<evidence type="ECO:0000313" key="2">
    <source>
        <dbReference type="Proteomes" id="UP000276223"/>
    </source>
</evidence>
<accession>A0A3N1UM35</accession>
<comment type="caution">
    <text evidence="1">The sequence shown here is derived from an EMBL/GenBank/DDBJ whole genome shotgun (WGS) entry which is preliminary data.</text>
</comment>
<dbReference type="AlphaFoldDB" id="A0A3N1UM35"/>
<gene>
    <name evidence="1" type="ORF">EDC27_2692</name>
</gene>
<dbReference type="Proteomes" id="UP000276223">
    <property type="component" value="Unassembled WGS sequence"/>
</dbReference>
<reference evidence="1 2" key="1">
    <citation type="submission" date="2018-11" db="EMBL/GenBank/DDBJ databases">
        <title>Genomic Encyclopedia of Type Strains, Phase IV (KMG-IV): sequencing the most valuable type-strain genomes for metagenomic binning, comparative biology and taxonomic classification.</title>
        <authorList>
            <person name="Goeker M."/>
        </authorList>
    </citation>
    <scope>NUCLEOTIDE SEQUENCE [LARGE SCALE GENOMIC DNA]</scope>
    <source>
        <strain evidence="1 2">DSM 22027</strain>
    </source>
</reference>
<name>A0A3N1UM35_9BACT</name>
<organism evidence="1 2">
    <name type="scientific">Desulfosoma caldarium</name>
    <dbReference type="NCBI Taxonomy" id="610254"/>
    <lineage>
        <taxon>Bacteria</taxon>
        <taxon>Pseudomonadati</taxon>
        <taxon>Thermodesulfobacteriota</taxon>
        <taxon>Syntrophobacteria</taxon>
        <taxon>Syntrophobacterales</taxon>
        <taxon>Syntrophobacteraceae</taxon>
        <taxon>Desulfosoma</taxon>
    </lineage>
</organism>